<sequence length="168" mass="17376">MSSTMNGRMGPEYNAFLFAPIGEEANGLKLSVLSALARQNIDPWQEAAALARLSTSAARSRLAGAITAALGRGSDADTVAAHLIVLLPRSAPVVAPTASGFAARLRAMGDRPRGNLSSMTGRDIVIMILVMAGLTIGMNLFVPDHKPGAHPTVQATTTSQTKTSAPPS</sequence>
<reference evidence="2 3" key="1">
    <citation type="submission" date="2023-11" db="EMBL/GenBank/DDBJ databases">
        <title>MicrobeMod: A computational toolkit for identifying prokaryotic methylation and restriction-modification with nanopore sequencing.</title>
        <authorList>
            <person name="Crits-Christoph A."/>
            <person name="Kang S.C."/>
            <person name="Lee H."/>
            <person name="Ostrov N."/>
        </authorList>
    </citation>
    <scope>NUCLEOTIDE SEQUENCE [LARGE SCALE GENOMIC DNA]</scope>
    <source>
        <strain evidence="2 3">DSMZ 700</strain>
    </source>
</reference>
<name>A0AAW9DUS1_ACIAO</name>
<protein>
    <submittedName>
        <fullName evidence="2">Uncharacterized protein</fullName>
    </submittedName>
</protein>
<accession>A0AAW9DUS1</accession>
<dbReference type="AlphaFoldDB" id="A0AAW9DUS1"/>
<proteinExistence type="predicted"/>
<keyword evidence="1" id="KW-0812">Transmembrane</keyword>
<keyword evidence="1" id="KW-1133">Transmembrane helix</keyword>
<comment type="caution">
    <text evidence="2">The sequence shown here is derived from an EMBL/GenBank/DDBJ whole genome shotgun (WGS) entry which is preliminary data.</text>
</comment>
<dbReference type="EMBL" id="JAWXYB010000018">
    <property type="protein sequence ID" value="MDX5932984.1"/>
    <property type="molecule type" value="Genomic_DNA"/>
</dbReference>
<keyword evidence="1" id="KW-0472">Membrane</keyword>
<evidence type="ECO:0000313" key="2">
    <source>
        <dbReference type="EMBL" id="MDX5932984.1"/>
    </source>
</evidence>
<evidence type="ECO:0000313" key="3">
    <source>
        <dbReference type="Proteomes" id="UP001279553"/>
    </source>
</evidence>
<keyword evidence="3" id="KW-1185">Reference proteome</keyword>
<dbReference type="RefSeq" id="WP_319615838.1">
    <property type="nucleotide sequence ID" value="NZ_JAWXYB010000018.1"/>
</dbReference>
<dbReference type="Proteomes" id="UP001279553">
    <property type="component" value="Unassembled WGS sequence"/>
</dbReference>
<feature type="transmembrane region" description="Helical" evidence="1">
    <location>
        <begin position="124"/>
        <end position="142"/>
    </location>
</feature>
<evidence type="ECO:0000256" key="1">
    <source>
        <dbReference type="SAM" id="Phobius"/>
    </source>
</evidence>
<gene>
    <name evidence="2" type="ORF">SIL87_19715</name>
</gene>
<organism evidence="2 3">
    <name type="scientific">Acidiphilium acidophilum</name>
    <name type="common">Thiobacillus acidophilus</name>
    <dbReference type="NCBI Taxonomy" id="76588"/>
    <lineage>
        <taxon>Bacteria</taxon>
        <taxon>Pseudomonadati</taxon>
        <taxon>Pseudomonadota</taxon>
        <taxon>Alphaproteobacteria</taxon>
        <taxon>Acetobacterales</taxon>
        <taxon>Acidocellaceae</taxon>
        <taxon>Acidiphilium</taxon>
    </lineage>
</organism>